<organism evidence="1 2">
    <name type="scientific">Lecanicillium saksenae</name>
    <dbReference type="NCBI Taxonomy" id="468837"/>
    <lineage>
        <taxon>Eukaryota</taxon>
        <taxon>Fungi</taxon>
        <taxon>Dikarya</taxon>
        <taxon>Ascomycota</taxon>
        <taxon>Pezizomycotina</taxon>
        <taxon>Sordariomycetes</taxon>
        <taxon>Hypocreomycetidae</taxon>
        <taxon>Hypocreales</taxon>
        <taxon>Cordycipitaceae</taxon>
        <taxon>Lecanicillium</taxon>
    </lineage>
</organism>
<comment type="caution">
    <text evidence="1">The sequence shown here is derived from an EMBL/GenBank/DDBJ whole genome shotgun (WGS) entry which is preliminary data.</text>
</comment>
<evidence type="ECO:0000313" key="2">
    <source>
        <dbReference type="Proteomes" id="UP001148737"/>
    </source>
</evidence>
<reference evidence="1" key="1">
    <citation type="submission" date="2022-07" db="EMBL/GenBank/DDBJ databases">
        <title>Genome Sequence of Lecanicillium saksenae.</title>
        <authorList>
            <person name="Buettner E."/>
        </authorList>
    </citation>
    <scope>NUCLEOTIDE SEQUENCE</scope>
    <source>
        <strain evidence="1">VT-O1</strain>
    </source>
</reference>
<gene>
    <name evidence="1" type="ORF">NLG97_g7300</name>
</gene>
<sequence length="603" mass="67246">MQVVRAVLVEEVLMYGKSTSILGHRHQGFFYALFFVILYLIWCPFSSASVGNVHHSAHASEPAGESSHSPENPVEGLLRSLVHPVDAPSFTIETGEVYHLKSVPRYKSPLGKRVLVLDIDSRPMTNAGGGVFHKAALKWQGLDPMAAGILSHHLYAKIHGYDYQFIRAPKYADRGETWPKVPMLKKALESHEIVVFLDQDAMFHYPTLPLEWLLNYWNHTAETRLMLAIDPDREHNGDRDGDLYPGCGRYAYVMPREQASLVGFLKKSDFSDPEDISGSPCAEANGSPVMSESQGCEGVFLRHFWMDAKKYPTVELGEGLLRYIIPAMRTMLDLPSAYSDLEKYTDDLCAFIKTPLVRQITGGIHVNDALIHNAWESLPTEWTEWWARWPDHRLAQQDLIDKIDEDAGINPADELLRARPESLGKWLSQLKALALARTQRPGPTVVFPEVLETRMKTKKIAEVARATHLIYEMCESRGINRVVDMGSGQGYLSISLAYLFPKLQVLAIDGSESQVAGSQAFADALGIPQSRLKHMVHWIDGSSTLADKVQDWAAGEKCILVGLHACGNLSEHMIRYFATIPGMDALAVTGFPSAPPCETEMSH</sequence>
<keyword evidence="2" id="KW-1185">Reference proteome</keyword>
<dbReference type="EMBL" id="JANAKD010001097">
    <property type="protein sequence ID" value="KAJ3483461.1"/>
    <property type="molecule type" value="Genomic_DNA"/>
</dbReference>
<name>A0ACC1QR15_9HYPO</name>
<proteinExistence type="predicted"/>
<dbReference type="Proteomes" id="UP001148737">
    <property type="component" value="Unassembled WGS sequence"/>
</dbReference>
<evidence type="ECO:0000313" key="1">
    <source>
        <dbReference type="EMBL" id="KAJ3483461.1"/>
    </source>
</evidence>
<accession>A0ACC1QR15</accession>
<protein>
    <submittedName>
        <fullName evidence="1">Uncharacterized protein</fullName>
    </submittedName>
</protein>